<dbReference type="Proteomes" id="UP000663862">
    <property type="component" value="Unassembled WGS sequence"/>
</dbReference>
<dbReference type="EMBL" id="CAJOBQ010000083">
    <property type="protein sequence ID" value="CAF4249105.1"/>
    <property type="molecule type" value="Genomic_DNA"/>
</dbReference>
<protein>
    <recommendedName>
        <fullName evidence="4">PARP catalytic domain-containing protein</fullName>
    </recommendedName>
</protein>
<reference evidence="2" key="1">
    <citation type="submission" date="2021-02" db="EMBL/GenBank/DDBJ databases">
        <authorList>
            <person name="Nowell W R."/>
        </authorList>
    </citation>
    <scope>NUCLEOTIDE SEQUENCE</scope>
</reference>
<gene>
    <name evidence="2" type="ORF">TSG867_LOCUS2966</name>
</gene>
<organism evidence="2 3">
    <name type="scientific">Rotaria socialis</name>
    <dbReference type="NCBI Taxonomy" id="392032"/>
    <lineage>
        <taxon>Eukaryota</taxon>
        <taxon>Metazoa</taxon>
        <taxon>Spiralia</taxon>
        <taxon>Gnathifera</taxon>
        <taxon>Rotifera</taxon>
        <taxon>Eurotatoria</taxon>
        <taxon>Bdelloidea</taxon>
        <taxon>Philodinida</taxon>
        <taxon>Philodinidae</taxon>
        <taxon>Rotaria</taxon>
    </lineage>
</organism>
<comment type="caution">
    <text evidence="2">The sequence shown here is derived from an EMBL/GenBank/DDBJ whole genome shotgun (WGS) entry which is preliminary data.</text>
</comment>
<sequence>MLPGDVSLNSTNIIDINDPLTIASILDWTSSVTATLMGIFVLRFLALMLLCCFYAMCHTNSRRDNSGCCQFFGTFKALHGFIVEDNQRKYVFGDRPCTNDPCRNRHSSNGEAFHGKNYQPQVRWAAFSTRDPKAICIGFHTTTSEAAVSTVLSEFIASKRGLLGKGVYFARSIADTIGKTQHEGGACIIAEIPIRQIFEFDKKTIYQVGKDAHRAMNLRNFVQISAWHEDYDTCYMSYEQENKDEYCIENPVKQTISWVVVIDKLKNLKVVRYDLDTEVDSTKCYRI</sequence>
<dbReference type="AlphaFoldDB" id="A0A820ENR8"/>
<accession>A0A820ENR8</accession>
<keyword evidence="1" id="KW-0472">Membrane</keyword>
<keyword evidence="1" id="KW-1133">Transmembrane helix</keyword>
<dbReference type="SUPFAM" id="SSF56399">
    <property type="entry name" value="ADP-ribosylation"/>
    <property type="match status" value="1"/>
</dbReference>
<evidence type="ECO:0008006" key="4">
    <source>
        <dbReference type="Google" id="ProtNLM"/>
    </source>
</evidence>
<evidence type="ECO:0000313" key="2">
    <source>
        <dbReference type="EMBL" id="CAF4249105.1"/>
    </source>
</evidence>
<keyword evidence="1" id="KW-0812">Transmembrane</keyword>
<evidence type="ECO:0000256" key="1">
    <source>
        <dbReference type="SAM" id="Phobius"/>
    </source>
</evidence>
<name>A0A820ENR8_9BILA</name>
<feature type="transmembrane region" description="Helical" evidence="1">
    <location>
        <begin position="36"/>
        <end position="56"/>
    </location>
</feature>
<proteinExistence type="predicted"/>
<evidence type="ECO:0000313" key="3">
    <source>
        <dbReference type="Proteomes" id="UP000663862"/>
    </source>
</evidence>